<dbReference type="GO" id="GO:0016020">
    <property type="term" value="C:membrane"/>
    <property type="evidence" value="ECO:0007669"/>
    <property type="project" value="InterPro"/>
</dbReference>
<feature type="transmembrane region" description="Helical" evidence="1">
    <location>
        <begin position="94"/>
        <end position="114"/>
    </location>
</feature>
<dbReference type="InterPro" id="IPR006201">
    <property type="entry name" value="Neur_channel"/>
</dbReference>
<dbReference type="OrthoDB" id="203862at2759"/>
<evidence type="ECO:0000256" key="1">
    <source>
        <dbReference type="SAM" id="Phobius"/>
    </source>
</evidence>
<keyword evidence="1" id="KW-0812">Transmembrane</keyword>
<dbReference type="InterPro" id="IPR036719">
    <property type="entry name" value="Neuro-gated_channel_TM_sf"/>
</dbReference>
<evidence type="ECO:0000313" key="3">
    <source>
        <dbReference type="Proteomes" id="UP000271889"/>
    </source>
</evidence>
<accession>A0A3P6QWV8</accession>
<dbReference type="SUPFAM" id="SSF90112">
    <property type="entry name" value="Neurotransmitter-gated ion-channel transmembrane pore"/>
    <property type="match status" value="1"/>
</dbReference>
<dbReference type="InterPro" id="IPR038050">
    <property type="entry name" value="Neuro_actylchol_rec"/>
</dbReference>
<organism evidence="2 3">
    <name type="scientific">Cylicostephanus goldi</name>
    <name type="common">Nematode worm</name>
    <dbReference type="NCBI Taxonomy" id="71465"/>
    <lineage>
        <taxon>Eukaryota</taxon>
        <taxon>Metazoa</taxon>
        <taxon>Ecdysozoa</taxon>
        <taxon>Nematoda</taxon>
        <taxon>Chromadorea</taxon>
        <taxon>Rhabditida</taxon>
        <taxon>Rhabditina</taxon>
        <taxon>Rhabditomorpha</taxon>
        <taxon>Strongyloidea</taxon>
        <taxon>Strongylidae</taxon>
        <taxon>Cylicostephanus</taxon>
    </lineage>
</organism>
<reference evidence="2 3" key="1">
    <citation type="submission" date="2018-11" db="EMBL/GenBank/DDBJ databases">
        <authorList>
            <consortium name="Pathogen Informatics"/>
        </authorList>
    </citation>
    <scope>NUCLEOTIDE SEQUENCE [LARGE SCALE GENOMIC DNA]</scope>
</reference>
<dbReference type="AlphaFoldDB" id="A0A3P6QWV8"/>
<protein>
    <recommendedName>
        <fullName evidence="4">Neurotransmitter-gated ion-channel transmembrane domain-containing protein</fullName>
    </recommendedName>
</protein>
<keyword evidence="1" id="KW-0472">Membrane</keyword>
<keyword evidence="1" id="KW-1133">Transmembrane helix</keyword>
<gene>
    <name evidence="2" type="ORF">CGOC_LOCUS3219</name>
</gene>
<keyword evidence="3" id="KW-1185">Reference proteome</keyword>
<dbReference type="PANTHER" id="PTHR18945">
    <property type="entry name" value="NEUROTRANSMITTER GATED ION CHANNEL"/>
    <property type="match status" value="1"/>
</dbReference>
<dbReference type="Proteomes" id="UP000271889">
    <property type="component" value="Unassembled WGS sequence"/>
</dbReference>
<dbReference type="GO" id="GO:0004888">
    <property type="term" value="F:transmembrane signaling receptor activity"/>
    <property type="evidence" value="ECO:0007669"/>
    <property type="project" value="InterPro"/>
</dbReference>
<dbReference type="GO" id="GO:0005216">
    <property type="term" value="F:monoatomic ion channel activity"/>
    <property type="evidence" value="ECO:0007669"/>
    <property type="project" value="InterPro"/>
</dbReference>
<dbReference type="Gene3D" id="1.20.58.390">
    <property type="entry name" value="Neurotransmitter-gated ion-channel transmembrane domain"/>
    <property type="match status" value="1"/>
</dbReference>
<evidence type="ECO:0008006" key="4">
    <source>
        <dbReference type="Google" id="ProtNLM"/>
    </source>
</evidence>
<evidence type="ECO:0000313" key="2">
    <source>
        <dbReference type="EMBL" id="VDK55146.1"/>
    </source>
</evidence>
<name>A0A3P6QWV8_CYLGO</name>
<proteinExistence type="predicted"/>
<dbReference type="EMBL" id="UYRV01008017">
    <property type="protein sequence ID" value="VDK55146.1"/>
    <property type="molecule type" value="Genomic_DNA"/>
</dbReference>
<sequence>MLTNCYSTVIRTFLRRYSRDSDGYTTADIDYFWGQKKSDPRRKAVRFDNFMLPQFKQTGYNVNITKAVTSSGEYVRLYFEVLLIRNMGFYAMNIVIPSMLIVTISWVSLCAMHYL</sequence>